<comment type="similarity">
    <text evidence="1">Belongs to the glycosyl hydrolase 29 family.</text>
</comment>
<keyword evidence="4" id="KW-0378">Hydrolase</keyword>
<sequence length="507" mass="56713">MQPTTQMKKIIFLISLLCTQAYAQKSIVSLSPGDSESTIIAKAANITPSPRQLRWQMLELTAFFHFGINTFTDREWGDGKEDISAFNPAQLDAEQWVKAIKEAGFKQAIITAKHHDGFCLWPSKFTEHSIKNTPYKQGKGDIVKEVADACRKYNIGFGVYLSPWDRNNASYGTDAYNTYFVNQLTELLTQYGKVDEVWFDGANGEGPNGKKQVYDFNSWYTLIRKLQPQAVIAVQGPDVRWVGTETGVGRETEWSVLPMGEQSQEKIAALSQKDVNVIPTLTGSYKDQDRGSRSKLANATGLVWYPAETDVSIRPGWFYHSNEDAKVKTPAKLMDIYFTSVGRNGVLLLNIPPDKKGLIAESDVKNLAAFGRKMKSTFSHNIAQTATATSTTGKGLKAMFDGKLNTYFTTTGKDTTATIELNWTNNATFNVLALQENIAVGQRIEKFEAEYFDGKQWKNFAMGTTVGYKRLLKFNTVTTKQVRFKILASRLNPTLAEFGLYLLDEKG</sequence>
<dbReference type="InterPro" id="IPR000421">
    <property type="entry name" value="FA58C"/>
</dbReference>
<evidence type="ECO:0000256" key="4">
    <source>
        <dbReference type="ARBA" id="ARBA00022801"/>
    </source>
</evidence>
<dbReference type="PANTHER" id="PTHR10030">
    <property type="entry name" value="ALPHA-L-FUCOSIDASE"/>
    <property type="match status" value="1"/>
</dbReference>
<dbReference type="GO" id="GO:0016139">
    <property type="term" value="P:glycoside catabolic process"/>
    <property type="evidence" value="ECO:0007669"/>
    <property type="project" value="TreeGrafter"/>
</dbReference>
<protein>
    <recommendedName>
        <fullName evidence="2">alpha-L-fucosidase</fullName>
        <ecNumber evidence="2">3.2.1.51</ecNumber>
    </recommendedName>
</protein>
<evidence type="ECO:0000313" key="9">
    <source>
        <dbReference type="EMBL" id="KIA94120.1"/>
    </source>
</evidence>
<dbReference type="Proteomes" id="UP000031246">
    <property type="component" value="Unassembled WGS sequence"/>
</dbReference>
<organism evidence="9 10">
    <name type="scientific">Pedobacter kyungheensis</name>
    <dbReference type="NCBI Taxonomy" id="1069985"/>
    <lineage>
        <taxon>Bacteria</taxon>
        <taxon>Pseudomonadati</taxon>
        <taxon>Bacteroidota</taxon>
        <taxon>Sphingobacteriia</taxon>
        <taxon>Sphingobacteriales</taxon>
        <taxon>Sphingobacteriaceae</taxon>
        <taxon>Pedobacter</taxon>
    </lineage>
</organism>
<dbReference type="SMART" id="SM00812">
    <property type="entry name" value="Alpha_L_fucos"/>
    <property type="match status" value="1"/>
</dbReference>
<feature type="domain" description="Glycoside hydrolase family 29 N-terminal" evidence="8">
    <location>
        <begin position="82"/>
        <end position="375"/>
    </location>
</feature>
<dbReference type="EC" id="3.2.1.51" evidence="2"/>
<dbReference type="GO" id="GO:0004560">
    <property type="term" value="F:alpha-L-fucosidase activity"/>
    <property type="evidence" value="ECO:0007669"/>
    <property type="project" value="InterPro"/>
</dbReference>
<dbReference type="InterPro" id="IPR008979">
    <property type="entry name" value="Galactose-bd-like_sf"/>
</dbReference>
<dbReference type="InterPro" id="IPR000933">
    <property type="entry name" value="Glyco_hydro_29"/>
</dbReference>
<evidence type="ECO:0000259" key="7">
    <source>
        <dbReference type="Pfam" id="PF00754"/>
    </source>
</evidence>
<feature type="signal peptide" evidence="6">
    <location>
        <begin position="1"/>
        <end position="23"/>
    </location>
</feature>
<keyword evidence="10" id="KW-1185">Reference proteome</keyword>
<evidence type="ECO:0000256" key="5">
    <source>
        <dbReference type="ARBA" id="ARBA00023295"/>
    </source>
</evidence>
<evidence type="ECO:0000256" key="1">
    <source>
        <dbReference type="ARBA" id="ARBA00007951"/>
    </source>
</evidence>
<keyword evidence="3 6" id="KW-0732">Signal</keyword>
<gene>
    <name evidence="9" type="ORF">OC25_11065</name>
</gene>
<feature type="domain" description="F5/8 type C" evidence="7">
    <location>
        <begin position="386"/>
        <end position="488"/>
    </location>
</feature>
<dbReference type="Gene3D" id="2.60.120.260">
    <property type="entry name" value="Galactose-binding domain-like"/>
    <property type="match status" value="1"/>
</dbReference>
<accession>A0A0C1DJK5</accession>
<evidence type="ECO:0000259" key="8">
    <source>
        <dbReference type="Pfam" id="PF01120"/>
    </source>
</evidence>
<evidence type="ECO:0000313" key="10">
    <source>
        <dbReference type="Proteomes" id="UP000031246"/>
    </source>
</evidence>
<dbReference type="Pfam" id="PF00754">
    <property type="entry name" value="F5_F8_type_C"/>
    <property type="match status" value="1"/>
</dbReference>
<evidence type="ECO:0000256" key="6">
    <source>
        <dbReference type="SAM" id="SignalP"/>
    </source>
</evidence>
<evidence type="ECO:0000256" key="3">
    <source>
        <dbReference type="ARBA" id="ARBA00022729"/>
    </source>
</evidence>
<dbReference type="EMBL" id="JSYN01000011">
    <property type="protein sequence ID" value="KIA94120.1"/>
    <property type="molecule type" value="Genomic_DNA"/>
</dbReference>
<dbReference type="PANTHER" id="PTHR10030:SF37">
    <property type="entry name" value="ALPHA-L-FUCOSIDASE-RELATED"/>
    <property type="match status" value="1"/>
</dbReference>
<dbReference type="Gene3D" id="3.20.20.80">
    <property type="entry name" value="Glycosidases"/>
    <property type="match status" value="1"/>
</dbReference>
<dbReference type="AlphaFoldDB" id="A0A0C1DJK5"/>
<dbReference type="GO" id="GO:0005764">
    <property type="term" value="C:lysosome"/>
    <property type="evidence" value="ECO:0007669"/>
    <property type="project" value="TreeGrafter"/>
</dbReference>
<name>A0A0C1DJK5_9SPHI</name>
<dbReference type="Pfam" id="PF01120">
    <property type="entry name" value="Alpha_L_fucos"/>
    <property type="match status" value="1"/>
</dbReference>
<dbReference type="GO" id="GO:0006004">
    <property type="term" value="P:fucose metabolic process"/>
    <property type="evidence" value="ECO:0007669"/>
    <property type="project" value="TreeGrafter"/>
</dbReference>
<feature type="chain" id="PRO_5002148618" description="alpha-L-fucosidase" evidence="6">
    <location>
        <begin position="24"/>
        <end position="507"/>
    </location>
</feature>
<proteinExistence type="inferred from homology"/>
<reference evidence="9 10" key="1">
    <citation type="submission" date="2014-10" db="EMBL/GenBank/DDBJ databases">
        <title>Pedobacter Kyungheensis.</title>
        <authorList>
            <person name="Anderson B.M."/>
            <person name="Newman J.D."/>
        </authorList>
    </citation>
    <scope>NUCLEOTIDE SEQUENCE [LARGE SCALE GENOMIC DNA]</scope>
    <source>
        <strain evidence="9 10">KACC 16221</strain>
    </source>
</reference>
<dbReference type="SUPFAM" id="SSF51445">
    <property type="entry name" value="(Trans)glycosidases"/>
    <property type="match status" value="1"/>
</dbReference>
<comment type="caution">
    <text evidence="9">The sequence shown here is derived from an EMBL/GenBank/DDBJ whole genome shotgun (WGS) entry which is preliminary data.</text>
</comment>
<dbReference type="InterPro" id="IPR017853">
    <property type="entry name" value="GH"/>
</dbReference>
<dbReference type="InterPro" id="IPR057739">
    <property type="entry name" value="Glyco_hydro_29_N"/>
</dbReference>
<dbReference type="SUPFAM" id="SSF49785">
    <property type="entry name" value="Galactose-binding domain-like"/>
    <property type="match status" value="1"/>
</dbReference>
<keyword evidence="5" id="KW-0326">Glycosidase</keyword>
<evidence type="ECO:0000256" key="2">
    <source>
        <dbReference type="ARBA" id="ARBA00012662"/>
    </source>
</evidence>
<dbReference type="FunFam" id="3.20.20.80:FF:000052">
    <property type="entry name" value="Putative alpha-L-fucosidase 1"/>
    <property type="match status" value="1"/>
</dbReference>